<evidence type="ECO:0000256" key="1">
    <source>
        <dbReference type="SAM" id="Phobius"/>
    </source>
</evidence>
<reference evidence="2" key="1">
    <citation type="submission" date="2021-01" db="EMBL/GenBank/DDBJ databases">
        <authorList>
            <person name="Li R."/>
            <person name="Bekaert M."/>
        </authorList>
    </citation>
    <scope>NUCLEOTIDE SEQUENCE</scope>
    <source>
        <strain evidence="2">Farmed</strain>
    </source>
</reference>
<keyword evidence="3" id="KW-1185">Reference proteome</keyword>
<comment type="caution">
    <text evidence="2">The sequence shown here is derived from an EMBL/GenBank/DDBJ whole genome shotgun (WGS) entry which is preliminary data.</text>
</comment>
<dbReference type="PANTHER" id="PTHR47331">
    <property type="entry name" value="PHD-TYPE DOMAIN-CONTAINING PROTEIN"/>
    <property type="match status" value="1"/>
</dbReference>
<evidence type="ECO:0000313" key="3">
    <source>
        <dbReference type="Proteomes" id="UP000597762"/>
    </source>
</evidence>
<dbReference type="PANTHER" id="PTHR47331:SF6">
    <property type="entry name" value="DOUBLECORTIN DOMAIN-CONTAINING PROTEIN"/>
    <property type="match status" value="1"/>
</dbReference>
<keyword evidence="1" id="KW-1133">Transmembrane helix</keyword>
<keyword evidence="1" id="KW-0812">Transmembrane</keyword>
<dbReference type="AlphaFoldDB" id="A0A812BB99"/>
<organism evidence="2 3">
    <name type="scientific">Acanthosepion pharaonis</name>
    <name type="common">Pharaoh cuttlefish</name>
    <name type="synonym">Sepia pharaonis</name>
    <dbReference type="NCBI Taxonomy" id="158019"/>
    <lineage>
        <taxon>Eukaryota</taxon>
        <taxon>Metazoa</taxon>
        <taxon>Spiralia</taxon>
        <taxon>Lophotrochozoa</taxon>
        <taxon>Mollusca</taxon>
        <taxon>Cephalopoda</taxon>
        <taxon>Coleoidea</taxon>
        <taxon>Decapodiformes</taxon>
        <taxon>Sepiida</taxon>
        <taxon>Sepiina</taxon>
        <taxon>Sepiidae</taxon>
        <taxon>Acanthosepion</taxon>
    </lineage>
</organism>
<keyword evidence="1" id="KW-0472">Membrane</keyword>
<dbReference type="Pfam" id="PF05380">
    <property type="entry name" value="Peptidase_A17"/>
    <property type="match status" value="1"/>
</dbReference>
<dbReference type="Proteomes" id="UP000597762">
    <property type="component" value="Unassembled WGS sequence"/>
</dbReference>
<accession>A0A812BB99</accession>
<protein>
    <submittedName>
        <fullName evidence="2">Uncharacterized protein</fullName>
    </submittedName>
</protein>
<gene>
    <name evidence="2" type="ORF">SPHA_13622</name>
</gene>
<feature type="transmembrane region" description="Helical" evidence="1">
    <location>
        <begin position="490"/>
        <end position="511"/>
    </location>
</feature>
<dbReference type="OrthoDB" id="8958038at2759"/>
<proteinExistence type="predicted"/>
<dbReference type="EMBL" id="CAHIKZ030000458">
    <property type="protein sequence ID" value="CAE1175499.1"/>
    <property type="molecule type" value="Genomic_DNA"/>
</dbReference>
<dbReference type="InterPro" id="IPR008042">
    <property type="entry name" value="Retrotrans_Pao"/>
</dbReference>
<sequence>MGRRASGFQVESLDGKNSLPLPSLVECDKIPNDRSGIPTPEAALHHPHLRKIAHLIPTVEPKTPIMLLLGRDILRVHKVRQHINGPHDAPYAQKLDLGWVIVGNVCLGKFHPPTIINTLHTHISDGGRPTLFEPCPNRFEIKESFSISKRPYSTEMEDHLFQRTKDDERAAPSIEDIAFLNIMELGAEKDKDNSWVAPLPFRSPRRRLPYNRKLAESRLSSPRRSLDKKPAIQRPFTRRGVLSTLNSLYDPLGFAAPVTIQGKLILRELTHENSEWDSPLPQEMHKIWSSWRNSLEALNEVRIPRAFTNIPLSKAVHKELHIFSDASTKAIAAVAYLKVTDDKGNNQIGFITGKAKLAPRPEHSVPRLELCAALLATELSELNTSSDPLPGLSFSVTRTSTFLDVEDVRRGVFCSVYNRPTSTHLPLSAPLLGGFFLTLHRLKVPGAQPLSSLAVPSTATWHAPSLAAWHSFHPLNISSFLDISGKNYRLFSFLLWNYLMQALFFSIIFFLKRTLFTFSPRAEPPPFLSELDCYSA</sequence>
<evidence type="ECO:0000313" key="2">
    <source>
        <dbReference type="EMBL" id="CAE1175499.1"/>
    </source>
</evidence>
<name>A0A812BB99_ACAPH</name>